<organism evidence="2 3">
    <name type="scientific">Fusarium torreyae</name>
    <dbReference type="NCBI Taxonomy" id="1237075"/>
    <lineage>
        <taxon>Eukaryota</taxon>
        <taxon>Fungi</taxon>
        <taxon>Dikarya</taxon>
        <taxon>Ascomycota</taxon>
        <taxon>Pezizomycotina</taxon>
        <taxon>Sordariomycetes</taxon>
        <taxon>Hypocreomycetidae</taxon>
        <taxon>Hypocreales</taxon>
        <taxon>Nectriaceae</taxon>
        <taxon>Fusarium</taxon>
    </lineage>
</organism>
<dbReference type="OrthoDB" id="8954335at2759"/>
<sequence>MVDTEVGDRRENELENTPEFWGFVKRHGSQTRRHYNNKESALKILSTFVPQTLNVPPETVTLAIQKELADDRKTLDQTGVGQLLDGTWAKEKQALQRELQEVRDSVRMANEERDNAMAQLLQDQQLEMKSFLERMRKEQEKLRVSMEELHAERLSKLQDTLNEQMEVSRTLSKDLENGERLQEKELKNNEELKQRNKEQLQERQAVIVDLQDRLDSMTVTSNPQPTPELAASLMNSEKRHESHEVVPPVVDFVEITCLPGFVALPGFSSDGQKLFAGTGNGQVWIYDRDSDDNWQHIQTLACTSE</sequence>
<evidence type="ECO:0000256" key="1">
    <source>
        <dbReference type="SAM" id="Coils"/>
    </source>
</evidence>
<dbReference type="AlphaFoldDB" id="A0A9W8VHY4"/>
<keyword evidence="3" id="KW-1185">Reference proteome</keyword>
<dbReference type="SUPFAM" id="SSF75011">
    <property type="entry name" value="3-carboxy-cis,cis-mucoante lactonizing enzyme"/>
    <property type="match status" value="1"/>
</dbReference>
<keyword evidence="1" id="KW-0175">Coiled coil</keyword>
<proteinExistence type="predicted"/>
<evidence type="ECO:0000313" key="2">
    <source>
        <dbReference type="EMBL" id="KAJ4266242.1"/>
    </source>
</evidence>
<gene>
    <name evidence="2" type="ORF">NW762_004223</name>
</gene>
<protein>
    <submittedName>
        <fullName evidence="2">Uncharacterized protein</fullName>
    </submittedName>
</protein>
<dbReference type="EMBL" id="JAOQAZ010000005">
    <property type="protein sequence ID" value="KAJ4266242.1"/>
    <property type="molecule type" value="Genomic_DNA"/>
</dbReference>
<name>A0A9W8VHY4_9HYPO</name>
<dbReference type="Proteomes" id="UP001152049">
    <property type="component" value="Unassembled WGS sequence"/>
</dbReference>
<comment type="caution">
    <text evidence="2">The sequence shown here is derived from an EMBL/GenBank/DDBJ whole genome shotgun (WGS) entry which is preliminary data.</text>
</comment>
<reference evidence="2" key="1">
    <citation type="submission" date="2022-09" db="EMBL/GenBank/DDBJ databases">
        <title>Fusarium specimens isolated from Avocado Roots.</title>
        <authorList>
            <person name="Stajich J."/>
            <person name="Roper C."/>
            <person name="Heimlech-Rivalta G."/>
        </authorList>
    </citation>
    <scope>NUCLEOTIDE SEQUENCE</scope>
    <source>
        <strain evidence="2">CF00136</strain>
    </source>
</reference>
<feature type="coiled-coil region" evidence="1">
    <location>
        <begin position="92"/>
        <end position="209"/>
    </location>
</feature>
<accession>A0A9W8VHY4</accession>
<evidence type="ECO:0000313" key="3">
    <source>
        <dbReference type="Proteomes" id="UP001152049"/>
    </source>
</evidence>